<dbReference type="Proteomes" id="UP001500635">
    <property type="component" value="Unassembled WGS sequence"/>
</dbReference>
<dbReference type="EMBL" id="BAABFR010000005">
    <property type="protein sequence ID" value="GAA4384614.1"/>
    <property type="molecule type" value="Genomic_DNA"/>
</dbReference>
<feature type="domain" description="Flavin reductase like" evidence="3">
    <location>
        <begin position="19"/>
        <end position="172"/>
    </location>
</feature>
<gene>
    <name evidence="4" type="ORF">GCM10023147_05240</name>
</gene>
<dbReference type="InterPro" id="IPR002563">
    <property type="entry name" value="Flavin_Rdtase-like_dom"/>
</dbReference>
<protein>
    <submittedName>
        <fullName evidence="4">Flavin reductase family protein</fullName>
    </submittedName>
</protein>
<evidence type="ECO:0000256" key="2">
    <source>
        <dbReference type="ARBA" id="ARBA00023002"/>
    </source>
</evidence>
<sequence length="196" mass="21172">MSDLSPRPGFDSRAFRNVMGQFCTGVTIVATVDAEGRPRGFACQSFAALSLEPPLVLFCPSKTSRTWGFVEQSKMFAVSVLEQSQESVSAAFGRTVDDKFDGLDWTPSPLGNPTIDGALVWIDCSLESVIDGGDHWIAVGRVEGLGEVDPATVEGSQAAGKPLLFYRGGYLTTEHPSLHHADRLDSFLTWDGSAWL</sequence>
<proteinExistence type="inferred from homology"/>
<dbReference type="NCBIfam" id="NF045630">
    <property type="entry name" value="monooxsub_HsaB"/>
    <property type="match status" value="1"/>
</dbReference>
<reference evidence="5" key="1">
    <citation type="journal article" date="2019" name="Int. J. Syst. Evol. Microbiol.">
        <title>The Global Catalogue of Microorganisms (GCM) 10K type strain sequencing project: providing services to taxonomists for standard genome sequencing and annotation.</title>
        <authorList>
            <consortium name="The Broad Institute Genomics Platform"/>
            <consortium name="The Broad Institute Genome Sequencing Center for Infectious Disease"/>
            <person name="Wu L."/>
            <person name="Ma J."/>
        </authorList>
    </citation>
    <scope>NUCLEOTIDE SEQUENCE [LARGE SCALE GENOMIC DNA]</scope>
    <source>
        <strain evidence="5">JCM 17688</strain>
    </source>
</reference>
<keyword evidence="2" id="KW-0560">Oxidoreductase</keyword>
<dbReference type="InterPro" id="IPR054682">
    <property type="entry name" value="HsaB"/>
</dbReference>
<dbReference type="InterPro" id="IPR050268">
    <property type="entry name" value="NADH-dep_flavin_reductase"/>
</dbReference>
<dbReference type="SUPFAM" id="SSF50475">
    <property type="entry name" value="FMN-binding split barrel"/>
    <property type="match status" value="1"/>
</dbReference>
<dbReference type="PANTHER" id="PTHR30466:SF11">
    <property type="entry name" value="FLAVIN-DEPENDENT MONOOXYGENASE, REDUCTASE SUBUNIT HSAB"/>
    <property type="match status" value="1"/>
</dbReference>
<comment type="similarity">
    <text evidence="1">Belongs to the non-flavoprotein flavin reductase family.</text>
</comment>
<evidence type="ECO:0000313" key="5">
    <source>
        <dbReference type="Proteomes" id="UP001500635"/>
    </source>
</evidence>
<dbReference type="SMART" id="SM00903">
    <property type="entry name" value="Flavin_Reduct"/>
    <property type="match status" value="1"/>
</dbReference>
<organism evidence="4 5">
    <name type="scientific">Tsukamurella soli</name>
    <dbReference type="NCBI Taxonomy" id="644556"/>
    <lineage>
        <taxon>Bacteria</taxon>
        <taxon>Bacillati</taxon>
        <taxon>Actinomycetota</taxon>
        <taxon>Actinomycetes</taxon>
        <taxon>Mycobacteriales</taxon>
        <taxon>Tsukamurellaceae</taxon>
        <taxon>Tsukamurella</taxon>
    </lineage>
</organism>
<dbReference type="RefSeq" id="WP_344990445.1">
    <property type="nucleotide sequence ID" value="NZ_BAABFR010000005.1"/>
</dbReference>
<name>A0ABP8J434_9ACTN</name>
<keyword evidence="5" id="KW-1185">Reference proteome</keyword>
<evidence type="ECO:0000259" key="3">
    <source>
        <dbReference type="SMART" id="SM00903"/>
    </source>
</evidence>
<dbReference type="PANTHER" id="PTHR30466">
    <property type="entry name" value="FLAVIN REDUCTASE"/>
    <property type="match status" value="1"/>
</dbReference>
<accession>A0ABP8J434</accession>
<evidence type="ECO:0000256" key="1">
    <source>
        <dbReference type="ARBA" id="ARBA00008898"/>
    </source>
</evidence>
<comment type="caution">
    <text evidence="4">The sequence shown here is derived from an EMBL/GenBank/DDBJ whole genome shotgun (WGS) entry which is preliminary data.</text>
</comment>
<dbReference type="Pfam" id="PF01613">
    <property type="entry name" value="Flavin_Reduct"/>
    <property type="match status" value="1"/>
</dbReference>
<evidence type="ECO:0000313" key="4">
    <source>
        <dbReference type="EMBL" id="GAA4384614.1"/>
    </source>
</evidence>
<dbReference type="InterPro" id="IPR012349">
    <property type="entry name" value="Split_barrel_FMN-bd"/>
</dbReference>
<dbReference type="Gene3D" id="2.30.110.10">
    <property type="entry name" value="Electron Transport, Fmn-binding Protein, Chain A"/>
    <property type="match status" value="1"/>
</dbReference>